<dbReference type="GeneID" id="123079367"/>
<dbReference type="Gramene" id="TraesARI3D03G01957800.1">
    <property type="protein sequence ID" value="TraesARI3D03G01957800.1"/>
    <property type="gene ID" value="TraesARI3D03G01957800"/>
</dbReference>
<name>A0A3B6GWL2_WHEAT</name>
<dbReference type="Gramene" id="TraesLAC3D03G01865720.1">
    <property type="protein sequence ID" value="TraesLAC3D03G01865720.1"/>
    <property type="gene ID" value="TraesLAC3D03G01865720"/>
</dbReference>
<dbReference type="Gramene" id="TraesWEE_scaffold_028243_01G000300.1">
    <property type="protein sequence ID" value="TraesWEE_scaffold_028243_01G000300.1"/>
    <property type="gene ID" value="TraesWEE_scaffold_028243_01G000300"/>
</dbReference>
<protein>
    <recommendedName>
        <fullName evidence="4">RRM domain-containing protein</fullName>
    </recommendedName>
</protein>
<dbReference type="Gramene" id="TraesCLE_scaffold_054217_01G000300.1">
    <property type="protein sequence ID" value="TraesCLE_scaffold_054217_01G000300.1"/>
    <property type="gene ID" value="TraesCLE_scaffold_054217_01G000300"/>
</dbReference>
<dbReference type="InterPro" id="IPR012677">
    <property type="entry name" value="Nucleotide-bd_a/b_plait_sf"/>
</dbReference>
<dbReference type="OMA" id="VPQWREG"/>
<dbReference type="Gramene" id="TraesMAC3D03G01922730.1">
    <property type="protein sequence ID" value="TraesMAC3D03G01922730.1"/>
    <property type="gene ID" value="TraesMAC3D03G01922730"/>
</dbReference>
<feature type="region of interest" description="Disordered" evidence="1">
    <location>
        <begin position="1"/>
        <end position="46"/>
    </location>
</feature>
<dbReference type="Gramene" id="TraesSYM3D03G01948140.1">
    <property type="protein sequence ID" value="TraesSYM3D03G01948140.1"/>
    <property type="gene ID" value="TraesSYM3D03G01948140"/>
</dbReference>
<evidence type="ECO:0000313" key="2">
    <source>
        <dbReference type="EnsemblPlants" id="TraesCS3D02G312100.1"/>
    </source>
</evidence>
<sequence>MNRRSRRRGKRGRTSPDPQAKRRRGPLESMPGELEAAPAPVPAPAPAAAAQPSVVMVAGLPPGCGVIELKSRLEAYGTIARTRIDAAAATGHVTFRSAAAATAAIAASLDPECGITIGSKKVLVVQASEAPNNSTSVVQSDPADASNNIASDALAIPSSRIAPEAIHKAREIVAYDDLF</sequence>
<proteinExistence type="predicted"/>
<dbReference type="RefSeq" id="XP_044358069.1">
    <property type="nucleotide sequence ID" value="XM_044502134.1"/>
</dbReference>
<dbReference type="Gramene" id="TraesCS3D03G0710600.1">
    <property type="protein sequence ID" value="TraesCS3D03G0710600.1.CDS"/>
    <property type="gene ID" value="TraesCS3D03G0710600"/>
</dbReference>
<dbReference type="InterPro" id="IPR035979">
    <property type="entry name" value="RBD_domain_sf"/>
</dbReference>
<reference evidence="2" key="1">
    <citation type="submission" date="2018-08" db="EMBL/GenBank/DDBJ databases">
        <authorList>
            <person name="Rossello M."/>
        </authorList>
    </citation>
    <scope>NUCLEOTIDE SEQUENCE [LARGE SCALE GENOMIC DNA]</scope>
    <source>
        <strain evidence="2">cv. Chinese Spring</strain>
    </source>
</reference>
<dbReference type="Gramene" id="TraesNOR3D03G01950750.1">
    <property type="protein sequence ID" value="TraesNOR3D03G01950750.1"/>
    <property type="gene ID" value="TraesNOR3D03G01950750"/>
</dbReference>
<dbReference type="Gramene" id="TraesRN3D0100743400.1">
    <property type="protein sequence ID" value="TraesRN3D0100743400.1"/>
    <property type="gene ID" value="TraesRN3D0100743400"/>
</dbReference>
<gene>
    <name evidence="2" type="primary">LOC123079367</name>
</gene>
<dbReference type="OrthoDB" id="1908804at2759"/>
<organism evidence="2">
    <name type="scientific">Triticum aestivum</name>
    <name type="common">Wheat</name>
    <dbReference type="NCBI Taxonomy" id="4565"/>
    <lineage>
        <taxon>Eukaryota</taxon>
        <taxon>Viridiplantae</taxon>
        <taxon>Streptophyta</taxon>
        <taxon>Embryophyta</taxon>
        <taxon>Tracheophyta</taxon>
        <taxon>Spermatophyta</taxon>
        <taxon>Magnoliopsida</taxon>
        <taxon>Liliopsida</taxon>
        <taxon>Poales</taxon>
        <taxon>Poaceae</taxon>
        <taxon>BOP clade</taxon>
        <taxon>Pooideae</taxon>
        <taxon>Triticodae</taxon>
        <taxon>Triticeae</taxon>
        <taxon>Triticinae</taxon>
        <taxon>Triticum</taxon>
    </lineage>
</organism>
<dbReference type="EnsemblPlants" id="TraesCS3D02G312100.1">
    <property type="protein sequence ID" value="TraesCS3D02G312100.1"/>
    <property type="gene ID" value="TraesCS3D02G312100"/>
</dbReference>
<dbReference type="SUPFAM" id="SSF54928">
    <property type="entry name" value="RNA-binding domain, RBD"/>
    <property type="match status" value="1"/>
</dbReference>
<dbReference type="Gramene" id="TraesCS3D02G312100.1">
    <property type="protein sequence ID" value="TraesCS3D02G312100.1"/>
    <property type="gene ID" value="TraesCS3D02G312100"/>
</dbReference>
<feature type="compositionally biased region" description="Basic residues" evidence="1">
    <location>
        <begin position="1"/>
        <end position="13"/>
    </location>
</feature>
<dbReference type="Gramene" id="TraesJAG3D03G01932250.1">
    <property type="protein sequence ID" value="TraesJAG3D03G01932250.1"/>
    <property type="gene ID" value="TraesJAG3D03G01932250"/>
</dbReference>
<dbReference type="Gramene" id="TraesPARA_EIv1.0_1128540.1">
    <property type="protein sequence ID" value="TraesPARA_EIv1.0_1128540.1.CDS"/>
    <property type="gene ID" value="TraesPARA_EIv1.0_1128540"/>
</dbReference>
<dbReference type="Gramene" id="TraesCAD_scaffold_026766_01G000100.1">
    <property type="protein sequence ID" value="TraesCAD_scaffold_026766_01G000100.1"/>
    <property type="gene ID" value="TraesCAD_scaffold_026766_01G000100"/>
</dbReference>
<reference evidence="2" key="2">
    <citation type="submission" date="2018-10" db="UniProtKB">
        <authorList>
            <consortium name="EnsemblPlants"/>
        </authorList>
    </citation>
    <scope>IDENTIFICATION</scope>
</reference>
<dbReference type="SMR" id="A0A3B6GWL2"/>
<keyword evidence="3" id="KW-1185">Reference proteome</keyword>
<dbReference type="AlphaFoldDB" id="A0A3B6GWL2"/>
<dbReference type="Proteomes" id="UP000019116">
    <property type="component" value="Chromosome 3D"/>
</dbReference>
<dbReference type="STRING" id="4565.A0A3B6GWL2"/>
<dbReference type="Gramene" id="TraesROB_scaffold_046402_01G000100.1">
    <property type="protein sequence ID" value="TraesROB_scaffold_046402_01G000100.1"/>
    <property type="gene ID" value="TraesROB_scaffold_046402_01G000100"/>
</dbReference>
<evidence type="ECO:0008006" key="4">
    <source>
        <dbReference type="Google" id="ProtNLM"/>
    </source>
</evidence>
<evidence type="ECO:0000256" key="1">
    <source>
        <dbReference type="SAM" id="MobiDB-lite"/>
    </source>
</evidence>
<accession>A0A3B6GWL2</accession>
<dbReference type="GO" id="GO:0003676">
    <property type="term" value="F:nucleic acid binding"/>
    <property type="evidence" value="ECO:0007669"/>
    <property type="project" value="InterPro"/>
</dbReference>
<dbReference type="Gene3D" id="3.30.70.330">
    <property type="match status" value="1"/>
</dbReference>
<evidence type="ECO:0000313" key="3">
    <source>
        <dbReference type="Proteomes" id="UP000019116"/>
    </source>
</evidence>
<dbReference type="Gramene" id="TraesLDM3D03G01922290.1">
    <property type="protein sequence ID" value="TraesLDM3D03G01922290.1"/>
    <property type="gene ID" value="TraesLDM3D03G01922290"/>
</dbReference>
<dbReference type="Gramene" id="TraesSTA3D03G01919170.1">
    <property type="protein sequence ID" value="TraesSTA3D03G01919170.1"/>
    <property type="gene ID" value="TraesSTA3D03G01919170"/>
</dbReference>
<dbReference type="Gramene" id="TraesJUL3D03G01942030.1">
    <property type="protein sequence ID" value="TraesJUL3D03G01942030.1"/>
    <property type="gene ID" value="TraesJUL3D03G01942030"/>
</dbReference>